<evidence type="ECO:0000313" key="3">
    <source>
        <dbReference type="EMBL" id="JAS82493.1"/>
    </source>
</evidence>
<keyword evidence="1" id="KW-0175">Coiled coil</keyword>
<name>A0A1B6I6G0_9HEMI</name>
<accession>A0A1B6I6G0</accession>
<feature type="signal peptide" evidence="2">
    <location>
        <begin position="1"/>
        <end position="17"/>
    </location>
</feature>
<keyword evidence="2" id="KW-0732">Signal</keyword>
<sequence>MLYLLLLSLLFVGESSAQLVNETEETPVPDGADGDLSSLKAENRKLEREKIRLTEECQKDIDYWSKLYNDTYNSLSHDMPEVAELEKKLSEAVAKEDRLDKAVEELGTHTKLFYLKKISLRGTIDFLVKYEDDTQTCINHGDYIGFQRNFEKKALRPALRSRALSTPRNLLLSRQAVDNTEVEKERQNILMDIMIQQEKYKNEELKAYIEYYSLYCQRNVQHYQDLLESLKRWPEAKVLVQQIEEEIQRENERITNKTQNLLDERNKLQSIISELMKLQEEYDRLRDAADCFDRLNKWPIADALASLQGNLQGVLNFRPNQIEDRSHFALTKVIDKYNKNGYTSIKTGSRYLL</sequence>
<dbReference type="AlphaFoldDB" id="A0A1B6I6G0"/>
<protein>
    <submittedName>
        <fullName evidence="3">Uncharacterized protein</fullName>
    </submittedName>
</protein>
<evidence type="ECO:0000256" key="1">
    <source>
        <dbReference type="SAM" id="Coils"/>
    </source>
</evidence>
<evidence type="ECO:0000256" key="2">
    <source>
        <dbReference type="SAM" id="SignalP"/>
    </source>
</evidence>
<feature type="chain" id="PRO_5008584962" evidence="2">
    <location>
        <begin position="18"/>
        <end position="353"/>
    </location>
</feature>
<proteinExistence type="predicted"/>
<feature type="coiled-coil region" evidence="1">
    <location>
        <begin position="240"/>
        <end position="295"/>
    </location>
</feature>
<gene>
    <name evidence="3" type="ORF">g.2477</name>
</gene>
<organism evidence="3">
    <name type="scientific">Homalodisca liturata</name>
    <dbReference type="NCBI Taxonomy" id="320908"/>
    <lineage>
        <taxon>Eukaryota</taxon>
        <taxon>Metazoa</taxon>
        <taxon>Ecdysozoa</taxon>
        <taxon>Arthropoda</taxon>
        <taxon>Hexapoda</taxon>
        <taxon>Insecta</taxon>
        <taxon>Pterygota</taxon>
        <taxon>Neoptera</taxon>
        <taxon>Paraneoptera</taxon>
        <taxon>Hemiptera</taxon>
        <taxon>Auchenorrhyncha</taxon>
        <taxon>Membracoidea</taxon>
        <taxon>Cicadellidae</taxon>
        <taxon>Cicadellinae</taxon>
        <taxon>Proconiini</taxon>
        <taxon>Homalodisca</taxon>
    </lineage>
</organism>
<reference evidence="3" key="1">
    <citation type="submission" date="2015-11" db="EMBL/GenBank/DDBJ databases">
        <title>De novo transcriptome assembly of four potential Pierce s Disease insect vectors from Arizona vineyards.</title>
        <authorList>
            <person name="Tassone E.E."/>
        </authorList>
    </citation>
    <scope>NUCLEOTIDE SEQUENCE</scope>
</reference>
<dbReference type="EMBL" id="GECU01025213">
    <property type="protein sequence ID" value="JAS82493.1"/>
    <property type="molecule type" value="Transcribed_RNA"/>
</dbReference>